<feature type="compositionally biased region" description="Basic and acidic residues" evidence="1">
    <location>
        <begin position="65"/>
        <end position="81"/>
    </location>
</feature>
<proteinExistence type="predicted"/>
<feature type="compositionally biased region" description="Basic residues" evidence="1">
    <location>
        <begin position="82"/>
        <end position="97"/>
    </location>
</feature>
<feature type="compositionally biased region" description="Basic residues" evidence="1">
    <location>
        <begin position="168"/>
        <end position="182"/>
    </location>
</feature>
<feature type="compositionally biased region" description="Polar residues" evidence="1">
    <location>
        <begin position="128"/>
        <end position="137"/>
    </location>
</feature>
<dbReference type="KEGG" id="foc:113214711"/>
<keyword evidence="2" id="KW-1185">Reference proteome</keyword>
<dbReference type="Proteomes" id="UP000504606">
    <property type="component" value="Unplaced"/>
</dbReference>
<protein>
    <submittedName>
        <fullName evidence="3">Bromodomain-containing protein 4-like isoform X1</fullName>
    </submittedName>
</protein>
<evidence type="ECO:0000313" key="2">
    <source>
        <dbReference type="Proteomes" id="UP000504606"/>
    </source>
</evidence>
<accession>A0A9C6U0B4</accession>
<sequence>MFLLFVFLKWPNFNYQPYRPAPSSSSLPPTPLNQNPFLVSKIQSNVCDEWRDDLQVGTDDVDSESASHEDVTMEPPREDRPKKKKKRKKQKKRKKGKKSSDLLKEMGDDIRQQFTDLRAQFQDDGDPQASSLVAASNQEQDQVDGGQGDQQGAASKHGHHAAKEKGGGQKHHKEAHKKKGER</sequence>
<evidence type="ECO:0000256" key="1">
    <source>
        <dbReference type="SAM" id="MobiDB-lite"/>
    </source>
</evidence>
<feature type="region of interest" description="Disordered" evidence="1">
    <location>
        <begin position="52"/>
        <end position="182"/>
    </location>
</feature>
<gene>
    <name evidence="3" type="primary">LOC113214711</name>
</gene>
<feature type="compositionally biased region" description="Low complexity" evidence="1">
    <location>
        <begin position="138"/>
        <end position="155"/>
    </location>
</feature>
<feature type="compositionally biased region" description="Basic and acidic residues" evidence="1">
    <location>
        <begin position="98"/>
        <end position="111"/>
    </location>
</feature>
<evidence type="ECO:0000313" key="3">
    <source>
        <dbReference type="RefSeq" id="XP_052120597.1"/>
    </source>
</evidence>
<organism evidence="2 3">
    <name type="scientific">Frankliniella occidentalis</name>
    <name type="common">Western flower thrips</name>
    <name type="synonym">Euthrips occidentalis</name>
    <dbReference type="NCBI Taxonomy" id="133901"/>
    <lineage>
        <taxon>Eukaryota</taxon>
        <taxon>Metazoa</taxon>
        <taxon>Ecdysozoa</taxon>
        <taxon>Arthropoda</taxon>
        <taxon>Hexapoda</taxon>
        <taxon>Insecta</taxon>
        <taxon>Pterygota</taxon>
        <taxon>Neoptera</taxon>
        <taxon>Paraneoptera</taxon>
        <taxon>Thysanoptera</taxon>
        <taxon>Terebrantia</taxon>
        <taxon>Thripoidea</taxon>
        <taxon>Thripidae</taxon>
        <taxon>Frankliniella</taxon>
    </lineage>
</organism>
<dbReference type="RefSeq" id="XP_052120597.1">
    <property type="nucleotide sequence ID" value="XM_052264637.1"/>
</dbReference>
<name>A0A9C6U0B4_FRAOC</name>
<dbReference type="AlphaFoldDB" id="A0A9C6U0B4"/>
<reference evidence="3" key="1">
    <citation type="submission" date="2025-08" db="UniProtKB">
        <authorList>
            <consortium name="RefSeq"/>
        </authorList>
    </citation>
    <scope>IDENTIFICATION</scope>
    <source>
        <tissue evidence="3">Whole organism</tissue>
    </source>
</reference>
<dbReference type="GeneID" id="113214711"/>